<dbReference type="Pfam" id="PF07722">
    <property type="entry name" value="Peptidase_C26"/>
    <property type="match status" value="1"/>
</dbReference>
<evidence type="ECO:0000313" key="1">
    <source>
        <dbReference type="EMBL" id="ANS31961.1"/>
    </source>
</evidence>
<reference evidence="1 2" key="1">
    <citation type="submission" date="2014-07" db="EMBL/GenBank/DDBJ databases">
        <authorList>
            <person name="Zhang J.E."/>
            <person name="Yang H."/>
            <person name="Guo J."/>
            <person name="Deng Z."/>
            <person name="Luo H."/>
            <person name="Luo M."/>
            <person name="Zhao B."/>
        </authorList>
    </citation>
    <scope>NUCLEOTIDE SEQUENCE [LARGE SCALE GENOMIC DNA]</scope>
    <source>
        <strain evidence="1 2">1CP</strain>
        <plasmid evidence="2">Plasmid pr1cp1</plasmid>
    </source>
</reference>
<dbReference type="EMBL" id="CP009112">
    <property type="protein sequence ID" value="ANS31961.1"/>
    <property type="molecule type" value="Genomic_DNA"/>
</dbReference>
<dbReference type="GO" id="GO:0016787">
    <property type="term" value="F:hydrolase activity"/>
    <property type="evidence" value="ECO:0007669"/>
    <property type="project" value="InterPro"/>
</dbReference>
<accession>A0A1B1KH79</accession>
<name>A0A1B1KH79_RHOOP</name>
<gene>
    <name evidence="1" type="ORF">R1CP_36775</name>
</gene>
<dbReference type="InterPro" id="IPR029062">
    <property type="entry name" value="Class_I_gatase-like"/>
</dbReference>
<dbReference type="RefSeq" id="WP_065493506.1">
    <property type="nucleotide sequence ID" value="NZ_CP009112.1"/>
</dbReference>
<protein>
    <recommendedName>
        <fullName evidence="3">Glutamine amidotransferase</fullName>
    </recommendedName>
</protein>
<proteinExistence type="predicted"/>
<geneLocation type="plasmid" evidence="2">
    <name>pr1cp1</name>
</geneLocation>
<dbReference type="InterPro" id="IPR011697">
    <property type="entry name" value="Peptidase_C26"/>
</dbReference>
<organism evidence="1 2">
    <name type="scientific">Rhodococcus opacus</name>
    <name type="common">Nocardia opaca</name>
    <dbReference type="NCBI Taxonomy" id="37919"/>
    <lineage>
        <taxon>Bacteria</taxon>
        <taxon>Bacillati</taxon>
        <taxon>Actinomycetota</taxon>
        <taxon>Actinomycetes</taxon>
        <taxon>Mycobacteriales</taxon>
        <taxon>Nocardiaceae</taxon>
        <taxon>Rhodococcus</taxon>
    </lineage>
</organism>
<dbReference type="Proteomes" id="UP000186108">
    <property type="component" value="Plasmid pR1CP1"/>
</dbReference>
<evidence type="ECO:0008006" key="3">
    <source>
        <dbReference type="Google" id="ProtNLM"/>
    </source>
</evidence>
<keyword evidence="1" id="KW-0614">Plasmid</keyword>
<dbReference type="AlphaFoldDB" id="A0A1B1KH79"/>
<evidence type="ECO:0000313" key="2">
    <source>
        <dbReference type="Proteomes" id="UP000186108"/>
    </source>
</evidence>
<dbReference type="SUPFAM" id="SSF52317">
    <property type="entry name" value="Class I glutamine amidotransferase-like"/>
    <property type="match status" value="1"/>
</dbReference>
<dbReference type="Gene3D" id="3.40.50.880">
    <property type="match status" value="1"/>
</dbReference>
<sequence>MRSSTAGVPTCVLLVDSTVDYGVVDQLRASGSRPGVVIIRVQSHLAEWMGVDGIVRVNSQHHEGIKTLSPLARPVAFTDDGLVEAFALEVERIIAVQWHPEVLWRCEEHALTLLRNFVAAVSR</sequence>